<name>A0A7W2ISV0_9VIBR</name>
<dbReference type="Gene3D" id="1.20.1050.10">
    <property type="match status" value="1"/>
</dbReference>
<dbReference type="AlphaFoldDB" id="A0A7W2ISV0"/>
<dbReference type="InterPro" id="IPR004045">
    <property type="entry name" value="Glutathione_S-Trfase_N"/>
</dbReference>
<proteinExistence type="predicted"/>
<keyword evidence="3" id="KW-1185">Reference proteome</keyword>
<organism evidence="2 3">
    <name type="scientific">Vibrio marinisediminis</name>
    <dbReference type="NCBI Taxonomy" id="2758441"/>
    <lineage>
        <taxon>Bacteria</taxon>
        <taxon>Pseudomonadati</taxon>
        <taxon>Pseudomonadota</taxon>
        <taxon>Gammaproteobacteria</taxon>
        <taxon>Vibrionales</taxon>
        <taxon>Vibrionaceae</taxon>
        <taxon>Vibrio</taxon>
    </lineage>
</organism>
<dbReference type="InterPro" id="IPR036249">
    <property type="entry name" value="Thioredoxin-like_sf"/>
</dbReference>
<dbReference type="Proteomes" id="UP000571701">
    <property type="component" value="Unassembled WGS sequence"/>
</dbReference>
<dbReference type="GO" id="GO:0016740">
    <property type="term" value="F:transferase activity"/>
    <property type="evidence" value="ECO:0007669"/>
    <property type="project" value="UniProtKB-KW"/>
</dbReference>
<comment type="caution">
    <text evidence="2">The sequence shown here is derived from an EMBL/GenBank/DDBJ whole genome shotgun (WGS) entry which is preliminary data.</text>
</comment>
<dbReference type="RefSeq" id="WP_182106483.1">
    <property type="nucleotide sequence ID" value="NZ_JACFYF010000001.1"/>
</dbReference>
<gene>
    <name evidence="2" type="ORF">H2O73_03310</name>
</gene>
<feature type="domain" description="GST N-terminal" evidence="1">
    <location>
        <begin position="1"/>
        <end position="79"/>
    </location>
</feature>
<keyword evidence="2" id="KW-0808">Transferase</keyword>
<evidence type="ECO:0000313" key="2">
    <source>
        <dbReference type="EMBL" id="MBA5761362.1"/>
    </source>
</evidence>
<accession>A0A7W2ISV0</accession>
<dbReference type="EMBL" id="JACFYF010000001">
    <property type="protein sequence ID" value="MBA5761362.1"/>
    <property type="molecule type" value="Genomic_DNA"/>
</dbReference>
<reference evidence="2 3" key="1">
    <citation type="submission" date="2020-07" db="EMBL/GenBank/DDBJ databases">
        <title>Vibrio marinisediminis sp. nov., isolated from marine sediment.</title>
        <authorList>
            <person name="Ji X."/>
        </authorList>
    </citation>
    <scope>NUCLEOTIDE SEQUENCE [LARGE SCALE GENOMIC DNA]</scope>
    <source>
        <strain evidence="2 3">404</strain>
    </source>
</reference>
<dbReference type="Gene3D" id="3.40.30.10">
    <property type="entry name" value="Glutaredoxin"/>
    <property type="match status" value="1"/>
</dbReference>
<sequence>MNLYLNETSPFSRVALITAVITGNSDFQLVWVDPWSSPAELKQVNAFCMIPALELENGTNVVESFAICHFLVAKFKPETIQLPQLENEVEASLMGLSKTLMEVGFKSVALGRFIEQPNELSSRAVQGLELALLKLNQQLDGQYRHLAMQPTLATLYLHCALDYIAFRHSAIFERCAQQPINAFMHNSPFAKHLKTVSLDALATQPVFKDLVNNDIALKINGD</sequence>
<evidence type="ECO:0000313" key="3">
    <source>
        <dbReference type="Proteomes" id="UP000571701"/>
    </source>
</evidence>
<dbReference type="Pfam" id="PF13409">
    <property type="entry name" value="GST_N_2"/>
    <property type="match status" value="1"/>
</dbReference>
<dbReference type="PROSITE" id="PS50404">
    <property type="entry name" value="GST_NTER"/>
    <property type="match status" value="1"/>
</dbReference>
<protein>
    <submittedName>
        <fullName evidence="2">Glutathione S-transferase</fullName>
    </submittedName>
</protein>
<dbReference type="SUPFAM" id="SSF52833">
    <property type="entry name" value="Thioredoxin-like"/>
    <property type="match status" value="1"/>
</dbReference>
<evidence type="ECO:0000259" key="1">
    <source>
        <dbReference type="PROSITE" id="PS50404"/>
    </source>
</evidence>